<name>S9Q762_9RHOB</name>
<sequence>MTLPPTGTGARAMTQQDRLFTEDEIFNDTQPQGGHELTHTVQQSGSPTSAAEQAAEQQGTDADPDQDTQPCRGWVELYTHYAEFDHIPISGRITLSKVEEGGGLTQISQDQVDYERIAGDVEVFVAPRPRPRPEGLGEEQEGEEPATEDTADGTDPDMEAGEPTSQAQMPATAAANGNARILLGGEEGLEPGTYRVAFQPTIRHGKLRVHPRAITAAEDAALEHRYKIIPTDGVVPDTLTEANTTDRYYQVPGTTTVEEEWSQDVNVMCMPRNMPFRVEMVWTDFKANPFQNNRSEGRLRTLHPKARHTFFCFVNKCEEVDREYVVLSGLRGPAEQDELYCHGRATEAYCVNLGFTAHPTGWRTNAKRWRSNHNYGVAIDMQDFNADDWVNQGIPSQMAGTVGDQFGLEWGGRWTDSRDYPHFQLSTPSWRALRDQVTNGVVAEARRLTYDGNEYVSF</sequence>
<evidence type="ECO:0000313" key="3">
    <source>
        <dbReference type="EMBL" id="EPX77211.1"/>
    </source>
</evidence>
<dbReference type="GO" id="GO:0008233">
    <property type="term" value="F:peptidase activity"/>
    <property type="evidence" value="ECO:0007669"/>
    <property type="project" value="InterPro"/>
</dbReference>
<dbReference type="CDD" id="cd14845">
    <property type="entry name" value="L-Ala-D-Glu_peptidase_like"/>
    <property type="match status" value="1"/>
</dbReference>
<feature type="region of interest" description="Disordered" evidence="1">
    <location>
        <begin position="1"/>
        <end position="70"/>
    </location>
</feature>
<dbReference type="Gene3D" id="3.30.1380.10">
    <property type="match status" value="1"/>
</dbReference>
<proteinExistence type="predicted"/>
<feature type="region of interest" description="Disordered" evidence="1">
    <location>
        <begin position="126"/>
        <end position="173"/>
    </location>
</feature>
<evidence type="ECO:0000259" key="2">
    <source>
        <dbReference type="Pfam" id="PF13539"/>
    </source>
</evidence>
<dbReference type="Pfam" id="PF13539">
    <property type="entry name" value="Peptidase_M15_4"/>
    <property type="match status" value="1"/>
</dbReference>
<dbReference type="AlphaFoldDB" id="S9Q762"/>
<organism evidence="3 4">
    <name type="scientific">Litoreibacter arenae DSM 19593</name>
    <dbReference type="NCBI Taxonomy" id="1123360"/>
    <lineage>
        <taxon>Bacteria</taxon>
        <taxon>Pseudomonadati</taxon>
        <taxon>Pseudomonadota</taxon>
        <taxon>Alphaproteobacteria</taxon>
        <taxon>Rhodobacterales</taxon>
        <taxon>Roseobacteraceae</taxon>
        <taxon>Litoreibacter</taxon>
    </lineage>
</organism>
<dbReference type="EMBL" id="AONI01000015">
    <property type="protein sequence ID" value="EPX77211.1"/>
    <property type="molecule type" value="Genomic_DNA"/>
</dbReference>
<gene>
    <name evidence="3" type="ORF">thalar_02933</name>
</gene>
<keyword evidence="4" id="KW-1185">Reference proteome</keyword>
<feature type="compositionally biased region" description="Acidic residues" evidence="1">
    <location>
        <begin position="136"/>
        <end position="160"/>
    </location>
</feature>
<feature type="compositionally biased region" description="Polar residues" evidence="1">
    <location>
        <begin position="39"/>
        <end position="60"/>
    </location>
</feature>
<dbReference type="SUPFAM" id="SSF55166">
    <property type="entry name" value="Hedgehog/DD-peptidase"/>
    <property type="match status" value="1"/>
</dbReference>
<feature type="domain" description="Peptidase M15C" evidence="2">
    <location>
        <begin position="364"/>
        <end position="425"/>
    </location>
</feature>
<dbReference type="InterPro" id="IPR039561">
    <property type="entry name" value="Peptidase_M15C"/>
</dbReference>
<reference evidence="4" key="1">
    <citation type="journal article" date="2013" name="Stand. Genomic Sci.">
        <title>Genome sequence of the Litoreibacter arenae type strain (DSM 19593(T)), a member of the Roseobacter clade isolated from sea sand.</title>
        <authorList>
            <person name="Riedel T."/>
            <person name="Fiebig A."/>
            <person name="Petersen J."/>
            <person name="Gronow S."/>
            <person name="Kyrpides N.C."/>
            <person name="Goker M."/>
            <person name="Klenk H.P."/>
        </authorList>
    </citation>
    <scope>NUCLEOTIDE SEQUENCE [LARGE SCALE GENOMIC DNA]</scope>
    <source>
        <strain evidence="4">DSM 19593</strain>
    </source>
</reference>
<protein>
    <submittedName>
        <fullName evidence="3">Peptidase M15B and M15C</fullName>
    </submittedName>
</protein>
<dbReference type="Proteomes" id="UP000015351">
    <property type="component" value="Unassembled WGS sequence"/>
</dbReference>
<evidence type="ECO:0000313" key="4">
    <source>
        <dbReference type="Proteomes" id="UP000015351"/>
    </source>
</evidence>
<dbReference type="STRING" id="1123360.thalar_02933"/>
<dbReference type="RefSeq" id="WP_021102282.1">
    <property type="nucleotide sequence ID" value="NZ_KE557314.1"/>
</dbReference>
<dbReference type="HOGENOM" id="CLU_596905_0_0_5"/>
<evidence type="ECO:0000256" key="1">
    <source>
        <dbReference type="SAM" id="MobiDB-lite"/>
    </source>
</evidence>
<comment type="caution">
    <text evidence="3">The sequence shown here is derived from an EMBL/GenBank/DDBJ whole genome shotgun (WGS) entry which is preliminary data.</text>
</comment>
<dbReference type="eggNOG" id="COG1876">
    <property type="taxonomic scope" value="Bacteria"/>
</dbReference>
<accession>S9Q762</accession>
<dbReference type="InterPro" id="IPR009045">
    <property type="entry name" value="Zn_M74/Hedgehog-like"/>
</dbReference>